<dbReference type="EC" id="2.5.1.21" evidence="3 5"/>
<dbReference type="SUPFAM" id="SSF48576">
    <property type="entry name" value="Terpenoid synthases"/>
    <property type="match status" value="1"/>
</dbReference>
<gene>
    <name evidence="6" type="ORF">Vbra_14737</name>
</gene>
<dbReference type="PANTHER" id="PTHR11626:SF2">
    <property type="entry name" value="SQUALENE SYNTHASE"/>
    <property type="match status" value="1"/>
</dbReference>
<dbReference type="GO" id="GO:0055056">
    <property type="term" value="F:D-glucose transmembrane transporter activity"/>
    <property type="evidence" value="ECO:0007669"/>
    <property type="project" value="UniProtKB-UniRule"/>
</dbReference>
<dbReference type="GO" id="GO:0045338">
    <property type="term" value="P:farnesyl diphosphate metabolic process"/>
    <property type="evidence" value="ECO:0007669"/>
    <property type="project" value="InterPro"/>
</dbReference>
<dbReference type="Gene3D" id="1.10.600.10">
    <property type="entry name" value="Farnesyl Diphosphate Synthase"/>
    <property type="match status" value="1"/>
</dbReference>
<dbReference type="FunFam" id="1.10.600.10:FF:000023">
    <property type="entry name" value="Squalene synthase"/>
    <property type="match status" value="1"/>
</dbReference>
<feature type="transmembrane region" description="Helical" evidence="5">
    <location>
        <begin position="20"/>
        <end position="42"/>
    </location>
</feature>
<dbReference type="NCBIfam" id="TIGR01559">
    <property type="entry name" value="squal_synth"/>
    <property type="match status" value="1"/>
</dbReference>
<dbReference type="InterPro" id="IPR006449">
    <property type="entry name" value="Squal_synth-like"/>
</dbReference>
<keyword evidence="4 5" id="KW-0808">Transferase</keyword>
<dbReference type="InterPro" id="IPR008949">
    <property type="entry name" value="Isoprenoid_synthase_dom_sf"/>
</dbReference>
<reference evidence="6 7" key="1">
    <citation type="submission" date="2014-11" db="EMBL/GenBank/DDBJ databases">
        <authorList>
            <person name="Zhu J."/>
            <person name="Qi W."/>
            <person name="Song R."/>
        </authorList>
    </citation>
    <scope>NUCLEOTIDE SEQUENCE [LARGE SCALE GENOMIC DNA]</scope>
</reference>
<dbReference type="SFLD" id="SFLDS00005">
    <property type="entry name" value="Isoprenoid_Synthase_Type_I"/>
    <property type="match status" value="1"/>
</dbReference>
<dbReference type="OMA" id="GEACQLM"/>
<comment type="similarity">
    <text evidence="2 5">Belongs to the phytoene/squalene synthase family.</text>
</comment>
<evidence type="ECO:0000256" key="3">
    <source>
        <dbReference type="ARBA" id="ARBA00012373"/>
    </source>
</evidence>
<dbReference type="VEuPathDB" id="CryptoDB:Vbra_14737"/>
<accession>A0A0G4F7Y8</accession>
<dbReference type="OrthoDB" id="510307at2759"/>
<dbReference type="GO" id="GO:0005789">
    <property type="term" value="C:endoplasmic reticulum membrane"/>
    <property type="evidence" value="ECO:0007669"/>
    <property type="project" value="TreeGrafter"/>
</dbReference>
<keyword evidence="7" id="KW-1185">Reference proteome</keyword>
<comment type="pathway">
    <text evidence="5">Terpene metabolism; lanosterol biosynthesis; lanosterol from farnesyl diphosphate: step 1/3.</text>
</comment>
<dbReference type="GO" id="GO:0008610">
    <property type="term" value="P:lipid biosynthetic process"/>
    <property type="evidence" value="ECO:0007669"/>
    <property type="project" value="InterPro"/>
</dbReference>
<dbReference type="InterPro" id="IPR002060">
    <property type="entry name" value="Squ/phyt_synthse"/>
</dbReference>
<dbReference type="PANTHER" id="PTHR11626">
    <property type="entry name" value="FARNESYL-DIPHOSPHATE FARNESYLTRANSFERASE"/>
    <property type="match status" value="1"/>
</dbReference>
<sequence length="441" mass="50980">MWPPAEGVFGASSPRVSEVVIWLCYLLFLLPVLYLIYTILFLHPSSRRKWKKVGELLSHPDETTALLRYFIRKKRQLPTNLTEEEQYCFFMLTRVSRSFASVIIELHDELRTAICVFYLTLRALDSIEDDMTIDLEVKLAELRQFSQNIQIRGWNSRKGYGAANVYEQELLENFDRVIAVYYRLSPQYQSVIKEIATQMAEGMAIYQTKEVATLKDYDSYCYYVAGLVGVGLTRLFYHSALMGDSMSNIDDLAISMGLFLQKTNIIRDYLEDTVQQPPRCFYPKEVWSKYVKHLGDLQYPQYHNEALSCLNDMVTDALRHVPDCLQYMSLVDEESCFRFCAIPQVMAVATLERCYNNHDVFTGVVKIRKGEAAKLILQSCSFESVVRIFEEYLHTIASKIPKKAHSGNQTRGRVADALQSVRLWKKQINTRRMQQGAKKGD</sequence>
<evidence type="ECO:0000256" key="2">
    <source>
        <dbReference type="ARBA" id="ARBA00006251"/>
    </source>
</evidence>
<dbReference type="SFLD" id="SFLDG01018">
    <property type="entry name" value="Squalene/Phytoene_Synthase_Lik"/>
    <property type="match status" value="1"/>
</dbReference>
<dbReference type="InterPro" id="IPR044844">
    <property type="entry name" value="Trans_IPPS_euk-type"/>
</dbReference>
<evidence type="ECO:0000256" key="1">
    <source>
        <dbReference type="ARBA" id="ARBA00001946"/>
    </source>
</evidence>
<evidence type="ECO:0000256" key="5">
    <source>
        <dbReference type="RuleBase" id="RU368088"/>
    </source>
</evidence>
<comment type="catalytic activity">
    <reaction evidence="5">
        <text>2 (2E,6E)-farnesyl diphosphate + NADH + H(+) = squalene + 2 diphosphate + NAD(+)</text>
        <dbReference type="Rhea" id="RHEA:32299"/>
        <dbReference type="ChEBI" id="CHEBI:15378"/>
        <dbReference type="ChEBI" id="CHEBI:15440"/>
        <dbReference type="ChEBI" id="CHEBI:33019"/>
        <dbReference type="ChEBI" id="CHEBI:57540"/>
        <dbReference type="ChEBI" id="CHEBI:57945"/>
        <dbReference type="ChEBI" id="CHEBI:175763"/>
        <dbReference type="EC" id="2.5.1.21"/>
    </reaction>
</comment>
<comment type="catalytic activity">
    <reaction evidence="5">
        <text>2 (2E,6E)-farnesyl diphosphate + NADPH + H(+) = squalene + 2 diphosphate + NADP(+)</text>
        <dbReference type="Rhea" id="RHEA:32295"/>
        <dbReference type="ChEBI" id="CHEBI:15378"/>
        <dbReference type="ChEBI" id="CHEBI:15440"/>
        <dbReference type="ChEBI" id="CHEBI:33019"/>
        <dbReference type="ChEBI" id="CHEBI:57783"/>
        <dbReference type="ChEBI" id="CHEBI:58349"/>
        <dbReference type="ChEBI" id="CHEBI:175763"/>
        <dbReference type="EC" id="2.5.1.21"/>
    </reaction>
</comment>
<dbReference type="AlphaFoldDB" id="A0A0G4F7Y8"/>
<proteinExistence type="inferred from homology"/>
<evidence type="ECO:0000313" key="6">
    <source>
        <dbReference type="EMBL" id="CEM08823.1"/>
    </source>
</evidence>
<evidence type="ECO:0000313" key="7">
    <source>
        <dbReference type="Proteomes" id="UP000041254"/>
    </source>
</evidence>
<organism evidence="6 7">
    <name type="scientific">Vitrella brassicaformis (strain CCMP3155)</name>
    <dbReference type="NCBI Taxonomy" id="1169540"/>
    <lineage>
        <taxon>Eukaryota</taxon>
        <taxon>Sar</taxon>
        <taxon>Alveolata</taxon>
        <taxon>Colpodellida</taxon>
        <taxon>Vitrellaceae</taxon>
        <taxon>Vitrella</taxon>
    </lineage>
</organism>
<dbReference type="CDD" id="cd00683">
    <property type="entry name" value="Trans_IPPS_HH"/>
    <property type="match status" value="1"/>
</dbReference>
<comment type="cofactor">
    <cofactor evidence="1 5">
        <name>Mg(2+)</name>
        <dbReference type="ChEBI" id="CHEBI:18420"/>
    </cofactor>
</comment>
<dbReference type="STRING" id="1169540.A0A0G4F7Y8"/>
<dbReference type="InParanoid" id="A0A0G4F7Y8"/>
<keyword evidence="5" id="KW-1133">Transmembrane helix</keyword>
<dbReference type="PROSITE" id="PS01044">
    <property type="entry name" value="SQUALEN_PHYTOEN_SYN_1"/>
    <property type="match status" value="1"/>
</dbReference>
<dbReference type="GO" id="GO:0051996">
    <property type="term" value="F:squalene synthase [NAD(P)H] activity"/>
    <property type="evidence" value="ECO:0007669"/>
    <property type="project" value="UniProtKB-UniRule"/>
</dbReference>
<evidence type="ECO:0000256" key="4">
    <source>
        <dbReference type="ARBA" id="ARBA00022679"/>
    </source>
</evidence>
<dbReference type="InterPro" id="IPR019845">
    <property type="entry name" value="Squalene/phytoene_synthase_CS"/>
</dbReference>
<dbReference type="PROSITE" id="PS01045">
    <property type="entry name" value="SQUALEN_PHYTOEN_SYN_2"/>
    <property type="match status" value="1"/>
</dbReference>
<dbReference type="Proteomes" id="UP000041254">
    <property type="component" value="Unassembled WGS sequence"/>
</dbReference>
<keyword evidence="5" id="KW-0472">Membrane</keyword>
<dbReference type="UniPathway" id="UPA00767">
    <property type="reaction ID" value="UER00751"/>
</dbReference>
<protein>
    <recommendedName>
        <fullName evidence="3 5">Squalene synthase</fullName>
        <shortName evidence="5">SQS</shortName>
        <shortName evidence="5">SS</shortName>
        <ecNumber evidence="3 5">2.5.1.21</ecNumber>
    </recommendedName>
</protein>
<dbReference type="InterPro" id="IPR033904">
    <property type="entry name" value="Trans_IPPS_HH"/>
</dbReference>
<dbReference type="Pfam" id="PF00494">
    <property type="entry name" value="SQS_PSY"/>
    <property type="match status" value="1"/>
</dbReference>
<name>A0A0G4F7Y8_VITBC</name>
<dbReference type="EMBL" id="CDMY01000387">
    <property type="protein sequence ID" value="CEM08823.1"/>
    <property type="molecule type" value="Genomic_DNA"/>
</dbReference>
<keyword evidence="5" id="KW-0812">Transmembrane</keyword>
<comment type="function">
    <text evidence="5">Catalyzes the condensation of 2 farnesyl pyrophosphate (FPP) moieties to form squalene.</text>
</comment>